<dbReference type="SUPFAM" id="SSF48239">
    <property type="entry name" value="Terpenoid cyclases/Protein prenyltransferases"/>
    <property type="match status" value="1"/>
</dbReference>
<dbReference type="Gene3D" id="1.50.10.20">
    <property type="match status" value="1"/>
</dbReference>
<evidence type="ECO:0000256" key="2">
    <source>
        <dbReference type="SAM" id="SignalP"/>
    </source>
</evidence>
<dbReference type="STRING" id="1122997.GCA_000425285_02604"/>
<dbReference type="AlphaFoldDB" id="A0A3S4URB0"/>
<protein>
    <submittedName>
        <fullName evidence="3">Uncharacterized protein</fullName>
    </submittedName>
</protein>
<evidence type="ECO:0000313" key="4">
    <source>
        <dbReference type="Proteomes" id="UP000277858"/>
    </source>
</evidence>
<keyword evidence="4" id="KW-1185">Reference proteome</keyword>
<sequence length="486" mass="49452">MKRKTMTKSIAALAVTVSLATAYQPVAAWADPTPGKHITQANKGATYISTNVGTLTGQSAGQLGQELDGYIGLNAVKYNGGDQSLTTTALDAMNQDFVQNSTKADTYCGQGTASPNIGGCAKVAISLMSAGQTPSTSTNLTTYLNVISNSHTFNQYATNQALAIIALARAGKPIPSELYQVALNWSTSNSSYFPDTDTCGLMLTALSYVNDSSSAKTTAIANLKARLAAQKVANAAGWGLTYDGSTPTVANINSTAWAAPGAFRTGDATLQATAVAAQSVFTSNQTSTGAITPGTSGWNDMMSTTQSVPPLLGLRSYDNAGSTSTAAVNVGTTTSTAASLSAKGADSTVNSTTKPIAVIGDVPSGTITAQLLGTAPLINGQNNFTYCEPGMSGTFNPLSGKVASGSVTSSVANFTTSPTVTSTGCYKWKLTLTAGSTTLTQTTEPFAGSHQLSCITSSHLFRGGGTPSATATASGDTSPVSRPRNS</sequence>
<organism evidence="3 4">
    <name type="scientific">Acidipropionibacterium jensenii</name>
    <dbReference type="NCBI Taxonomy" id="1749"/>
    <lineage>
        <taxon>Bacteria</taxon>
        <taxon>Bacillati</taxon>
        <taxon>Actinomycetota</taxon>
        <taxon>Actinomycetes</taxon>
        <taxon>Propionibacteriales</taxon>
        <taxon>Propionibacteriaceae</taxon>
        <taxon>Acidipropionibacterium</taxon>
    </lineage>
</organism>
<keyword evidence="2" id="KW-0732">Signal</keyword>
<gene>
    <name evidence="3" type="ORF">NCTC13652_01610</name>
</gene>
<dbReference type="Proteomes" id="UP000277858">
    <property type="component" value="Chromosome"/>
</dbReference>
<evidence type="ECO:0000256" key="1">
    <source>
        <dbReference type="SAM" id="MobiDB-lite"/>
    </source>
</evidence>
<feature type="chain" id="PRO_5018589255" evidence="2">
    <location>
        <begin position="31"/>
        <end position="486"/>
    </location>
</feature>
<feature type="signal peptide" evidence="2">
    <location>
        <begin position="1"/>
        <end position="30"/>
    </location>
</feature>
<evidence type="ECO:0000313" key="3">
    <source>
        <dbReference type="EMBL" id="VEI03407.1"/>
    </source>
</evidence>
<dbReference type="EMBL" id="LR134473">
    <property type="protein sequence ID" value="VEI03407.1"/>
    <property type="molecule type" value="Genomic_DNA"/>
</dbReference>
<proteinExistence type="predicted"/>
<feature type="compositionally biased region" description="Polar residues" evidence="1">
    <location>
        <begin position="467"/>
        <end position="486"/>
    </location>
</feature>
<name>A0A3S4URB0_9ACTN</name>
<dbReference type="InterPro" id="IPR008930">
    <property type="entry name" value="Terpenoid_cyclase/PrenylTrfase"/>
</dbReference>
<accession>A0A3S4URB0</accession>
<reference evidence="3 4" key="1">
    <citation type="submission" date="2018-12" db="EMBL/GenBank/DDBJ databases">
        <authorList>
            <consortium name="Pathogen Informatics"/>
        </authorList>
    </citation>
    <scope>NUCLEOTIDE SEQUENCE [LARGE SCALE GENOMIC DNA]</scope>
    <source>
        <strain evidence="3 4">NCTC13652</strain>
    </source>
</reference>
<feature type="region of interest" description="Disordered" evidence="1">
    <location>
        <begin position="465"/>
        <end position="486"/>
    </location>
</feature>